<evidence type="ECO:0000256" key="5">
    <source>
        <dbReference type="ARBA" id="ARBA00022705"/>
    </source>
</evidence>
<dbReference type="GO" id="GO:0008296">
    <property type="term" value="F:3'-5'-DNA exonuclease activity"/>
    <property type="evidence" value="ECO:0007669"/>
    <property type="project" value="TreeGrafter"/>
</dbReference>
<dbReference type="Gene3D" id="3.30.420.10">
    <property type="entry name" value="Ribonuclease H-like superfamily/Ribonuclease H"/>
    <property type="match status" value="2"/>
</dbReference>
<evidence type="ECO:0000256" key="6">
    <source>
        <dbReference type="ARBA" id="ARBA00022932"/>
    </source>
</evidence>
<evidence type="ECO:0000313" key="13">
    <source>
        <dbReference type="EMBL" id="KAB0800122.1"/>
    </source>
</evidence>
<sequence length="1243" mass="140269">MNTNKRKDGHGTSPNKKFKTERISRPSLQLDSNSSLTFQQLELDHYINKAPYPNMPGAQTGSVPVMRMFGVTAEGYSVCCHVHGFSPYFYVLLPSDFTDVLEFKKKLNLAVLLDVKAVPEKVSEAVLAVEIKRGKSLLEFSGHEDSKFAKITVALPRFVAVGKRLLENGVYGNKSFSCFETNVDIDLRFMIDTSILGCSWIHLPPGKWYGRGKDSKWPITSRCQIECDVSWEDFVAHPPEGEWAKVAPFRIHSFDIECAGRKGIFPEPNVDPVIQIANVVKLYGSDDVLTRNVFTLNTCAPIGHAEVRCFDTEHQMLEAWADFVRELDPDVFTGYNINNFDIPYLLDRAKHLKLKKFDFLGRILSIQSSVKETVNQTKFGKRTFKTVNFEGRVAYDMLVVMKRDFRLRSYTLNNVSNELLGEQKEDVHYSIITDLQNGDEQTRRRLAVYCIKDADLPLRLLDHVKSFANDIEMARVTGVSITSLLTKGEQVKVVAQLLRHSRQSGYFMPTHHYAPSTEQYEGATVIEPIRGYYTYPIATLDFSSLYPSIMIAHNLCYTTLVRPNMKDKLGLAPDEITVTPSQNIFVKSSVRQGLLPEILQQLLAARKRAKTALKDEKDPVMQAVLNGRQLALKISANSVYGFTGAQVGKLPCLEISGKKLNLAVLLDVKAVPEKVSEAVLAVEIKRGKSLLEFSGHEDSKFAKITVALPRFVAVGKRLLENGVYGNKSFSCFETNVDIDLRFMIDTSILGCSWIHLPPGKWYGRGKDSKWPITSRCQIECDVSWEDFVAHPPEGEWAKVAPFRIHSFDIECAGRKGIFPEPNVDPVIQIANVVKLYGSDDVLTRNVFTLNTCAPIGHAEVRCFDTEHQMLEAWADFVRELDPDVFTGYNINNFDIPYLLDRAKHLKLKKFDFLGRILSIQSSVKETVNQTKFGKRTFKTVNFEGRVAYDMLVVMKRDFRLRSYTLNNVSNELLGEQKEDVHYSIITDLQNGDEQTRRRLAVYCIKDADLPLRLLDHVKSFANDIEMARVTGVSITSLLTKGEQVKVVAQLLRHSRQSGYFMPTHHYAPSTEQYEGATVIEPIRGYYTYPIATLDFSSLYPSIMIAHNLCYTTLVRPNMKDKLGLAPDEITVTPSQNIFVKSSVRQGLLPEILQQLLAARKRAKTALKDEKDPVMQAVLNGRQLALKISANSVYGFTGAQVGKLPCLEISGDQSSTEICIFTLKATQKHNLWVSWEQFEGSSFI</sequence>
<feature type="region of interest" description="Disordered" evidence="10">
    <location>
        <begin position="1"/>
        <end position="22"/>
    </location>
</feature>
<dbReference type="SUPFAM" id="SSF53098">
    <property type="entry name" value="Ribonuclease H-like"/>
    <property type="match status" value="2"/>
</dbReference>
<comment type="caution">
    <text evidence="13">The sequence shown here is derived from an EMBL/GenBank/DDBJ whole genome shotgun (WGS) entry which is preliminary data.</text>
</comment>
<evidence type="ECO:0000256" key="7">
    <source>
        <dbReference type="ARBA" id="ARBA00023125"/>
    </source>
</evidence>
<dbReference type="InterPro" id="IPR012337">
    <property type="entry name" value="RNaseH-like_sf"/>
</dbReference>
<dbReference type="FunFam" id="3.30.420.10:FF:000004">
    <property type="entry name" value="DNA polymerase"/>
    <property type="match status" value="2"/>
</dbReference>
<organism evidence="13 14">
    <name type="scientific">Photinus pyralis</name>
    <name type="common">Common eastern firefly</name>
    <name type="synonym">Lampyris pyralis</name>
    <dbReference type="NCBI Taxonomy" id="7054"/>
    <lineage>
        <taxon>Eukaryota</taxon>
        <taxon>Metazoa</taxon>
        <taxon>Ecdysozoa</taxon>
        <taxon>Arthropoda</taxon>
        <taxon>Hexapoda</taxon>
        <taxon>Insecta</taxon>
        <taxon>Pterygota</taxon>
        <taxon>Neoptera</taxon>
        <taxon>Endopterygota</taxon>
        <taxon>Coleoptera</taxon>
        <taxon>Polyphaga</taxon>
        <taxon>Elateriformia</taxon>
        <taxon>Elateroidea</taxon>
        <taxon>Lampyridae</taxon>
        <taxon>Lampyrinae</taxon>
        <taxon>Photinus</taxon>
    </lineage>
</organism>
<dbReference type="GO" id="GO:0003887">
    <property type="term" value="F:DNA-directed DNA polymerase activity"/>
    <property type="evidence" value="ECO:0007669"/>
    <property type="project" value="UniProtKB-KW"/>
</dbReference>
<evidence type="ECO:0000256" key="2">
    <source>
        <dbReference type="ARBA" id="ARBA00012417"/>
    </source>
</evidence>
<dbReference type="Gene3D" id="2.40.50.730">
    <property type="match status" value="3"/>
</dbReference>
<keyword evidence="6" id="KW-0239">DNA-directed DNA polymerase</keyword>
<comment type="similarity">
    <text evidence="1">Belongs to the DNA polymerase type-B family.</text>
</comment>
<keyword evidence="14" id="KW-1185">Reference proteome</keyword>
<evidence type="ECO:0000256" key="8">
    <source>
        <dbReference type="ARBA" id="ARBA00024411"/>
    </source>
</evidence>
<dbReference type="InterPro" id="IPR006133">
    <property type="entry name" value="DNA-dir_DNA_pol_B_exonuc"/>
</dbReference>
<dbReference type="SMART" id="SM00486">
    <property type="entry name" value="POLBc"/>
    <property type="match status" value="2"/>
</dbReference>
<feature type="domain" description="DNA-directed DNA polymerase family B multifunctional" evidence="11">
    <location>
        <begin position="480"/>
        <end position="656"/>
    </location>
</feature>
<comment type="catalytic activity">
    <reaction evidence="9">
        <text>DNA(n) + a 2'-deoxyribonucleoside 5'-triphosphate = DNA(n+1) + diphosphate</text>
        <dbReference type="Rhea" id="RHEA:22508"/>
        <dbReference type="Rhea" id="RHEA-COMP:17339"/>
        <dbReference type="Rhea" id="RHEA-COMP:17340"/>
        <dbReference type="ChEBI" id="CHEBI:33019"/>
        <dbReference type="ChEBI" id="CHEBI:61560"/>
        <dbReference type="ChEBI" id="CHEBI:173112"/>
        <dbReference type="EC" id="2.7.7.7"/>
    </reaction>
</comment>
<protein>
    <recommendedName>
        <fullName evidence="8">DNA polymerase delta catalytic subunit</fullName>
        <ecNumber evidence="2">2.7.7.7</ecNumber>
    </recommendedName>
</protein>
<dbReference type="FunCoup" id="A0A5N4ARZ7">
    <property type="interactions" value="1524"/>
</dbReference>
<dbReference type="CDD" id="cd05777">
    <property type="entry name" value="DNA_polB_delta_exo"/>
    <property type="match status" value="2"/>
</dbReference>
<dbReference type="InterPro" id="IPR050240">
    <property type="entry name" value="DNA_pol_type-B"/>
</dbReference>
<keyword evidence="3" id="KW-0808">Transferase</keyword>
<keyword evidence="7" id="KW-0238">DNA-binding</keyword>
<dbReference type="PANTHER" id="PTHR10322">
    <property type="entry name" value="DNA POLYMERASE CATALYTIC SUBUNIT"/>
    <property type="match status" value="1"/>
</dbReference>
<dbReference type="Pfam" id="PF03104">
    <property type="entry name" value="DNA_pol_B_exo1"/>
    <property type="match status" value="2"/>
</dbReference>
<dbReference type="PRINTS" id="PR00106">
    <property type="entry name" value="DNAPOLB"/>
</dbReference>
<reference evidence="13 14" key="1">
    <citation type="journal article" date="2018" name="Elife">
        <title>Firefly genomes illuminate parallel origins of bioluminescence in beetles.</title>
        <authorList>
            <person name="Fallon T.R."/>
            <person name="Lower S.E."/>
            <person name="Chang C.H."/>
            <person name="Bessho-Uehara M."/>
            <person name="Martin G.J."/>
            <person name="Bewick A.J."/>
            <person name="Behringer M."/>
            <person name="Debat H.J."/>
            <person name="Wong I."/>
            <person name="Day J.C."/>
            <person name="Suvorov A."/>
            <person name="Silva C.J."/>
            <person name="Stanger-Hall K.F."/>
            <person name="Hall D.W."/>
            <person name="Schmitz R.J."/>
            <person name="Nelson D.R."/>
            <person name="Lewis S.M."/>
            <person name="Shigenobu S."/>
            <person name="Bybee S.M."/>
            <person name="Larracuente A.M."/>
            <person name="Oba Y."/>
            <person name="Weng J.K."/>
        </authorList>
    </citation>
    <scope>NUCLEOTIDE SEQUENCE [LARGE SCALE GENOMIC DNA]</scope>
    <source>
        <strain evidence="13">1611_PpyrPB1</strain>
        <tissue evidence="13">Whole body</tissue>
    </source>
</reference>
<dbReference type="PANTHER" id="PTHR10322:SF23">
    <property type="entry name" value="DNA POLYMERASE DELTA CATALYTIC SUBUNIT"/>
    <property type="match status" value="1"/>
</dbReference>
<dbReference type="InterPro" id="IPR006172">
    <property type="entry name" value="DNA-dir_DNA_pol_B"/>
</dbReference>
<dbReference type="GO" id="GO:0003677">
    <property type="term" value="F:DNA binding"/>
    <property type="evidence" value="ECO:0007669"/>
    <property type="project" value="UniProtKB-KW"/>
</dbReference>
<evidence type="ECO:0000256" key="9">
    <source>
        <dbReference type="ARBA" id="ARBA00049244"/>
    </source>
</evidence>
<dbReference type="GO" id="GO:0006287">
    <property type="term" value="P:base-excision repair, gap-filling"/>
    <property type="evidence" value="ECO:0007669"/>
    <property type="project" value="TreeGrafter"/>
</dbReference>
<keyword evidence="5" id="KW-0235">DNA replication</keyword>
<dbReference type="InterPro" id="IPR006134">
    <property type="entry name" value="DNA-dir_DNA_pol_B_multi_dom"/>
</dbReference>
<dbReference type="InterPro" id="IPR023211">
    <property type="entry name" value="DNA_pol_palm_dom_sf"/>
</dbReference>
<evidence type="ECO:0000256" key="1">
    <source>
        <dbReference type="ARBA" id="ARBA00005755"/>
    </source>
</evidence>
<dbReference type="SUPFAM" id="SSF56672">
    <property type="entry name" value="DNA/RNA polymerases"/>
    <property type="match status" value="2"/>
</dbReference>
<feature type="domain" description="DNA-directed DNA polymerase family B multifunctional" evidence="11">
    <location>
        <begin position="1033"/>
        <end position="1209"/>
    </location>
</feature>
<dbReference type="InterPro" id="IPR043502">
    <property type="entry name" value="DNA/RNA_pol_sf"/>
</dbReference>
<dbReference type="Proteomes" id="UP000327044">
    <property type="component" value="Unassembled WGS sequence"/>
</dbReference>
<feature type="compositionally biased region" description="Basic and acidic residues" evidence="10">
    <location>
        <begin position="1"/>
        <end position="10"/>
    </location>
</feature>
<evidence type="ECO:0000313" key="14">
    <source>
        <dbReference type="Proteomes" id="UP000327044"/>
    </source>
</evidence>
<feature type="domain" description="DNA-directed DNA polymerase family B exonuclease" evidence="12">
    <location>
        <begin position="730"/>
        <end position="968"/>
    </location>
</feature>
<evidence type="ECO:0000259" key="12">
    <source>
        <dbReference type="Pfam" id="PF03104"/>
    </source>
</evidence>
<dbReference type="InterPro" id="IPR036397">
    <property type="entry name" value="RNaseH_sf"/>
</dbReference>
<dbReference type="EMBL" id="VVIM01000005">
    <property type="protein sequence ID" value="KAB0800122.1"/>
    <property type="molecule type" value="Genomic_DNA"/>
</dbReference>
<dbReference type="GO" id="GO:0045004">
    <property type="term" value="P:DNA replication proofreading"/>
    <property type="evidence" value="ECO:0007669"/>
    <property type="project" value="TreeGrafter"/>
</dbReference>
<dbReference type="InParanoid" id="A0A5N4ARZ7"/>
<feature type="domain" description="DNA-directed DNA polymerase family B exonuclease" evidence="12">
    <location>
        <begin position="177"/>
        <end position="415"/>
    </location>
</feature>
<dbReference type="GO" id="GO:0006297">
    <property type="term" value="P:nucleotide-excision repair, DNA gap filling"/>
    <property type="evidence" value="ECO:0007669"/>
    <property type="project" value="TreeGrafter"/>
</dbReference>
<evidence type="ECO:0000256" key="4">
    <source>
        <dbReference type="ARBA" id="ARBA00022695"/>
    </source>
</evidence>
<dbReference type="GO" id="GO:0043625">
    <property type="term" value="C:delta DNA polymerase complex"/>
    <property type="evidence" value="ECO:0007669"/>
    <property type="project" value="TreeGrafter"/>
</dbReference>
<accession>A0A5N4ARZ7</accession>
<dbReference type="Pfam" id="PF00136">
    <property type="entry name" value="DNA_pol_B"/>
    <property type="match status" value="2"/>
</dbReference>
<keyword evidence="4" id="KW-0548">Nucleotidyltransferase</keyword>
<dbReference type="EC" id="2.7.7.7" evidence="2"/>
<dbReference type="Gene3D" id="3.90.1600.10">
    <property type="entry name" value="Palm domain of DNA polymerase"/>
    <property type="match status" value="2"/>
</dbReference>
<gene>
    <name evidence="13" type="ORF">PPYR_08002</name>
</gene>
<evidence type="ECO:0000256" key="10">
    <source>
        <dbReference type="SAM" id="MobiDB-lite"/>
    </source>
</evidence>
<proteinExistence type="inferred from homology"/>
<evidence type="ECO:0000259" key="11">
    <source>
        <dbReference type="Pfam" id="PF00136"/>
    </source>
</evidence>
<dbReference type="AlphaFoldDB" id="A0A5N4ARZ7"/>
<dbReference type="GO" id="GO:0000166">
    <property type="term" value="F:nucleotide binding"/>
    <property type="evidence" value="ECO:0007669"/>
    <property type="project" value="InterPro"/>
</dbReference>
<dbReference type="Gene3D" id="6.10.140.1540">
    <property type="match status" value="2"/>
</dbReference>
<evidence type="ECO:0000256" key="3">
    <source>
        <dbReference type="ARBA" id="ARBA00022679"/>
    </source>
</evidence>
<name>A0A5N4ARZ7_PHOPY</name>